<dbReference type="InParanoid" id="B8BZZ5"/>
<dbReference type="InterPro" id="IPR029070">
    <property type="entry name" value="Chitinase_insertion_sf"/>
</dbReference>
<dbReference type="eggNOG" id="KOG2806">
    <property type="taxonomic scope" value="Eukaryota"/>
</dbReference>
<dbReference type="GO" id="GO:0006032">
    <property type="term" value="P:chitin catabolic process"/>
    <property type="evidence" value="ECO:0000318"/>
    <property type="project" value="GO_Central"/>
</dbReference>
<dbReference type="GO" id="GO:0005975">
    <property type="term" value="P:carbohydrate metabolic process"/>
    <property type="evidence" value="ECO:0007669"/>
    <property type="project" value="InterPro"/>
</dbReference>
<proteinExistence type="inferred from homology"/>
<dbReference type="GeneID" id="7451911"/>
<accession>B8BZZ5</accession>
<dbReference type="OMA" id="ASARCNT"/>
<dbReference type="GO" id="GO:0008061">
    <property type="term" value="F:chitin binding"/>
    <property type="evidence" value="ECO:0007669"/>
    <property type="project" value="InterPro"/>
</dbReference>
<name>B8BZZ5_THAPS</name>
<organism evidence="6 7">
    <name type="scientific">Thalassiosira pseudonana</name>
    <name type="common">Marine diatom</name>
    <name type="synonym">Cyclotella nana</name>
    <dbReference type="NCBI Taxonomy" id="35128"/>
    <lineage>
        <taxon>Eukaryota</taxon>
        <taxon>Sar</taxon>
        <taxon>Stramenopiles</taxon>
        <taxon>Ochrophyta</taxon>
        <taxon>Bacillariophyta</taxon>
        <taxon>Coscinodiscophyceae</taxon>
        <taxon>Thalassiosirophycidae</taxon>
        <taxon>Thalassiosirales</taxon>
        <taxon>Thalassiosiraceae</taxon>
        <taxon>Thalassiosira</taxon>
    </lineage>
</organism>
<dbReference type="InterPro" id="IPR017853">
    <property type="entry name" value="GH"/>
</dbReference>
<evidence type="ECO:0000313" key="7">
    <source>
        <dbReference type="Proteomes" id="UP000001449"/>
    </source>
</evidence>
<protein>
    <submittedName>
        <fullName evidence="6">Chitinase</fullName>
    </submittedName>
</protein>
<dbReference type="SMART" id="SM00636">
    <property type="entry name" value="Glyco_18"/>
    <property type="match status" value="1"/>
</dbReference>
<keyword evidence="7" id="KW-1185">Reference proteome</keyword>
<evidence type="ECO:0000259" key="5">
    <source>
        <dbReference type="PROSITE" id="PS51910"/>
    </source>
</evidence>
<evidence type="ECO:0000256" key="3">
    <source>
        <dbReference type="RuleBase" id="RU000489"/>
    </source>
</evidence>
<dbReference type="InterPro" id="IPR050314">
    <property type="entry name" value="Glycosyl_Hydrlase_18"/>
</dbReference>
<reference evidence="6 7" key="1">
    <citation type="journal article" date="2004" name="Science">
        <title>The genome of the diatom Thalassiosira pseudonana: ecology, evolution, and metabolism.</title>
        <authorList>
            <person name="Armbrust E.V."/>
            <person name="Berges J.A."/>
            <person name="Bowler C."/>
            <person name="Green B.R."/>
            <person name="Martinez D."/>
            <person name="Putnam N.H."/>
            <person name="Zhou S."/>
            <person name="Allen A.E."/>
            <person name="Apt K.E."/>
            <person name="Bechner M."/>
            <person name="Brzezinski M.A."/>
            <person name="Chaal B.K."/>
            <person name="Chiovitti A."/>
            <person name="Davis A.K."/>
            <person name="Demarest M.S."/>
            <person name="Detter J.C."/>
            <person name="Glavina T."/>
            <person name="Goodstein D."/>
            <person name="Hadi M.Z."/>
            <person name="Hellsten U."/>
            <person name="Hildebrand M."/>
            <person name="Jenkins B.D."/>
            <person name="Jurka J."/>
            <person name="Kapitonov V.V."/>
            <person name="Kroger N."/>
            <person name="Lau W.W."/>
            <person name="Lane T.W."/>
            <person name="Larimer F.W."/>
            <person name="Lippmeier J.C."/>
            <person name="Lucas S."/>
            <person name="Medina M."/>
            <person name="Montsant A."/>
            <person name="Obornik M."/>
            <person name="Parker M.S."/>
            <person name="Palenik B."/>
            <person name="Pazour G.J."/>
            <person name="Richardson P.M."/>
            <person name="Rynearson T.A."/>
            <person name="Saito M.A."/>
            <person name="Schwartz D.C."/>
            <person name="Thamatrakoln K."/>
            <person name="Valentin K."/>
            <person name="Vardi A."/>
            <person name="Wilkerson F.P."/>
            <person name="Rokhsar D.S."/>
        </authorList>
    </citation>
    <scope>NUCLEOTIDE SEQUENCE [LARGE SCALE GENOMIC DNA]</scope>
    <source>
        <strain evidence="6 7">CCMP1335</strain>
    </source>
</reference>
<dbReference type="GO" id="GO:0005576">
    <property type="term" value="C:extracellular region"/>
    <property type="evidence" value="ECO:0000318"/>
    <property type="project" value="GO_Central"/>
</dbReference>
<dbReference type="AlphaFoldDB" id="B8BZZ5"/>
<dbReference type="GO" id="GO:0004568">
    <property type="term" value="F:chitinase activity"/>
    <property type="evidence" value="ECO:0000318"/>
    <property type="project" value="GO_Central"/>
</dbReference>
<dbReference type="SUPFAM" id="SSF51445">
    <property type="entry name" value="(Trans)glycosidases"/>
    <property type="match status" value="1"/>
</dbReference>
<gene>
    <name evidence="6" type="primary">CHT2</name>
    <name evidence="6" type="ORF">THAPSDRAFT_262247</name>
</gene>
<dbReference type="InterPro" id="IPR011583">
    <property type="entry name" value="Chitinase_II/V-like_cat"/>
</dbReference>
<dbReference type="STRING" id="35128.B8BZZ5"/>
<feature type="domain" description="GH18" evidence="5">
    <location>
        <begin position="1"/>
        <end position="287"/>
    </location>
</feature>
<dbReference type="PaxDb" id="35128-Thaps262247"/>
<evidence type="ECO:0000256" key="2">
    <source>
        <dbReference type="ARBA" id="ARBA00023295"/>
    </source>
</evidence>
<evidence type="ECO:0000313" key="6">
    <source>
        <dbReference type="EMBL" id="EED92972.1"/>
    </source>
</evidence>
<dbReference type="RefSeq" id="XP_002289435.1">
    <property type="nucleotide sequence ID" value="XM_002289399.1"/>
</dbReference>
<dbReference type="PROSITE" id="PS01095">
    <property type="entry name" value="GH18_1"/>
    <property type="match status" value="1"/>
</dbReference>
<keyword evidence="1 3" id="KW-0378">Hydrolase</keyword>
<sequence length="491" mass="53413">MAHMFGTEVYATIGGLEWSEPFSVMASGAESRKKFAQKCAKLITTYEFDGIDIDWEFPSTPEDMSNYSLLLFEVRQALDIIGTEAQATKSYGLTATLPCSQESLDNIDVLYLDTVLSEFNLMTIDFHGGWEPTVGANAPLYNQDGELGIASVDSCINAFVDKGASKGKINIGLPFYGRSFGGATHIGDECSSNWEGDCSDIFTWPGEHGVPEYHEIHKKLPEMTAELDTTSKTQLAYNEHGVLSYDDERSICLKAQYAMNNRLNGFLIFDLGESSIKKEVKPAMEVANDSTTIVDPEQTVQSFEYTCGFGEGDASARCNTSELEETTCETGQCPSGMICFLTLCNKPKPSEPQVINSFINAAGEFAKPKPKAKPLRKPQLPPGGAVAPEIVLPQNADMMFSCGLNFQHAETCGVLCPNGLEDCPPGQFCFWLECKDDPVTASLSSLTAGGPMVSTFQCGSTRDEAMTCSEECGASWQCTEGKDCYNVQCPL</sequence>
<dbReference type="EMBL" id="CM000641">
    <property type="protein sequence ID" value="EED92972.1"/>
    <property type="molecule type" value="Genomic_DNA"/>
</dbReference>
<dbReference type="Proteomes" id="UP000001449">
    <property type="component" value="Chromosome 4"/>
</dbReference>
<evidence type="ECO:0000256" key="1">
    <source>
        <dbReference type="ARBA" id="ARBA00022801"/>
    </source>
</evidence>
<dbReference type="Pfam" id="PF00704">
    <property type="entry name" value="Glyco_hydro_18"/>
    <property type="match status" value="1"/>
</dbReference>
<dbReference type="PANTHER" id="PTHR11177">
    <property type="entry name" value="CHITINASE"/>
    <property type="match status" value="1"/>
</dbReference>
<reference evidence="6 7" key="2">
    <citation type="journal article" date="2008" name="Nature">
        <title>The Phaeodactylum genome reveals the evolutionary history of diatom genomes.</title>
        <authorList>
            <person name="Bowler C."/>
            <person name="Allen A.E."/>
            <person name="Badger J.H."/>
            <person name="Grimwood J."/>
            <person name="Jabbari K."/>
            <person name="Kuo A."/>
            <person name="Maheswari U."/>
            <person name="Martens C."/>
            <person name="Maumus F."/>
            <person name="Otillar R.P."/>
            <person name="Rayko E."/>
            <person name="Salamov A."/>
            <person name="Vandepoele K."/>
            <person name="Beszteri B."/>
            <person name="Gruber A."/>
            <person name="Heijde M."/>
            <person name="Katinka M."/>
            <person name="Mock T."/>
            <person name="Valentin K."/>
            <person name="Verret F."/>
            <person name="Berges J.A."/>
            <person name="Brownlee C."/>
            <person name="Cadoret J.P."/>
            <person name="Chiovitti A."/>
            <person name="Choi C.J."/>
            <person name="Coesel S."/>
            <person name="De Martino A."/>
            <person name="Detter J.C."/>
            <person name="Durkin C."/>
            <person name="Falciatore A."/>
            <person name="Fournet J."/>
            <person name="Haruta M."/>
            <person name="Huysman M.J."/>
            <person name="Jenkins B.D."/>
            <person name="Jiroutova K."/>
            <person name="Jorgensen R.E."/>
            <person name="Joubert Y."/>
            <person name="Kaplan A."/>
            <person name="Kroger N."/>
            <person name="Kroth P.G."/>
            <person name="La Roche J."/>
            <person name="Lindquist E."/>
            <person name="Lommer M."/>
            <person name="Martin-Jezequel V."/>
            <person name="Lopez P.J."/>
            <person name="Lucas S."/>
            <person name="Mangogna M."/>
            <person name="McGinnis K."/>
            <person name="Medlin L.K."/>
            <person name="Montsant A."/>
            <person name="Oudot-Le Secq M.P."/>
            <person name="Napoli C."/>
            <person name="Obornik M."/>
            <person name="Parker M.S."/>
            <person name="Petit J.L."/>
            <person name="Porcel B.M."/>
            <person name="Poulsen N."/>
            <person name="Robison M."/>
            <person name="Rychlewski L."/>
            <person name="Rynearson T.A."/>
            <person name="Schmutz J."/>
            <person name="Shapiro H."/>
            <person name="Siaut M."/>
            <person name="Stanley M."/>
            <person name="Sussman M.R."/>
            <person name="Taylor A.R."/>
            <person name="Vardi A."/>
            <person name="von Dassow P."/>
            <person name="Vyverman W."/>
            <person name="Willis A."/>
            <person name="Wyrwicz L.S."/>
            <person name="Rokhsar D.S."/>
            <person name="Weissenbach J."/>
            <person name="Armbrust E.V."/>
            <person name="Green B.R."/>
            <person name="Van de Peer Y."/>
            <person name="Grigoriev I.V."/>
        </authorList>
    </citation>
    <scope>NUCLEOTIDE SEQUENCE [LARGE SCALE GENOMIC DNA]</scope>
    <source>
        <strain evidence="6 7">CCMP1335</strain>
    </source>
</reference>
<comment type="similarity">
    <text evidence="4">Belongs to the glycosyl hydrolase 18 family.</text>
</comment>
<dbReference type="InterPro" id="IPR001223">
    <property type="entry name" value="Glyco_hydro18_cat"/>
</dbReference>
<evidence type="ECO:0000256" key="4">
    <source>
        <dbReference type="RuleBase" id="RU004453"/>
    </source>
</evidence>
<dbReference type="InterPro" id="IPR001579">
    <property type="entry name" value="Glyco_hydro_18_chit_AS"/>
</dbReference>
<dbReference type="KEGG" id="tps:THAPSDRAFT_262247"/>
<dbReference type="PANTHER" id="PTHR11177:SF317">
    <property type="entry name" value="CHITINASE 12-RELATED"/>
    <property type="match status" value="1"/>
</dbReference>
<dbReference type="HOGENOM" id="CLU_556122_0_0_1"/>
<dbReference type="Gene3D" id="3.20.20.80">
    <property type="entry name" value="Glycosidases"/>
    <property type="match status" value="1"/>
</dbReference>
<dbReference type="PROSITE" id="PS51910">
    <property type="entry name" value="GH18_2"/>
    <property type="match status" value="1"/>
</dbReference>
<keyword evidence="2 3" id="KW-0326">Glycosidase</keyword>
<dbReference type="Gene3D" id="3.10.50.10">
    <property type="match status" value="1"/>
</dbReference>